<keyword evidence="4" id="KW-1185">Reference proteome</keyword>
<dbReference type="InterPro" id="IPR006597">
    <property type="entry name" value="Sel1-like"/>
</dbReference>
<name>A0A0D2ICU4_9EURO</name>
<dbReference type="InterPro" id="IPR051726">
    <property type="entry name" value="Chitin_Synth_Reg"/>
</dbReference>
<evidence type="ECO:0000256" key="1">
    <source>
        <dbReference type="ARBA" id="ARBA00022737"/>
    </source>
</evidence>
<evidence type="ECO:0000256" key="2">
    <source>
        <dbReference type="SAM" id="MobiDB-lite"/>
    </source>
</evidence>
<feature type="region of interest" description="Disordered" evidence="2">
    <location>
        <begin position="477"/>
        <end position="830"/>
    </location>
</feature>
<dbReference type="HOGENOM" id="CLU_008036_1_0_1"/>
<organism evidence="3 4">
    <name type="scientific">Rhinocladiella mackenziei CBS 650.93</name>
    <dbReference type="NCBI Taxonomy" id="1442369"/>
    <lineage>
        <taxon>Eukaryota</taxon>
        <taxon>Fungi</taxon>
        <taxon>Dikarya</taxon>
        <taxon>Ascomycota</taxon>
        <taxon>Pezizomycotina</taxon>
        <taxon>Eurotiomycetes</taxon>
        <taxon>Chaetothyriomycetidae</taxon>
        <taxon>Chaetothyriales</taxon>
        <taxon>Herpotrichiellaceae</taxon>
        <taxon>Rhinocladiella</taxon>
    </lineage>
</organism>
<feature type="region of interest" description="Disordered" evidence="2">
    <location>
        <begin position="74"/>
        <end position="140"/>
    </location>
</feature>
<feature type="compositionally biased region" description="Low complexity" evidence="2">
    <location>
        <begin position="595"/>
        <end position="604"/>
    </location>
</feature>
<feature type="compositionally biased region" description="Pro residues" evidence="2">
    <location>
        <begin position="703"/>
        <end position="715"/>
    </location>
</feature>
<dbReference type="PANTHER" id="PTHR46430:SF2">
    <property type="entry name" value="CHITIN SYNTHASE REGULATORY FACTOR 4"/>
    <property type="match status" value="1"/>
</dbReference>
<gene>
    <name evidence="3" type="ORF">Z518_10117</name>
</gene>
<keyword evidence="1" id="KW-0677">Repeat</keyword>
<dbReference type="Proteomes" id="UP000053617">
    <property type="component" value="Unassembled WGS sequence"/>
</dbReference>
<dbReference type="Pfam" id="PF08238">
    <property type="entry name" value="Sel1"/>
    <property type="match status" value="6"/>
</dbReference>
<dbReference type="PANTHER" id="PTHR46430">
    <property type="entry name" value="PROTEIN SKT5-RELATED"/>
    <property type="match status" value="1"/>
</dbReference>
<feature type="compositionally biased region" description="Pro residues" evidence="2">
    <location>
        <begin position="641"/>
        <end position="657"/>
    </location>
</feature>
<dbReference type="SMART" id="SM00671">
    <property type="entry name" value="SEL1"/>
    <property type="match status" value="6"/>
</dbReference>
<evidence type="ECO:0000313" key="4">
    <source>
        <dbReference type="Proteomes" id="UP000053617"/>
    </source>
</evidence>
<dbReference type="GeneID" id="25298188"/>
<dbReference type="OrthoDB" id="4095816at2759"/>
<dbReference type="STRING" id="1442369.A0A0D2ICU4"/>
<dbReference type="RefSeq" id="XP_013268187.1">
    <property type="nucleotide sequence ID" value="XM_013412733.1"/>
</dbReference>
<dbReference type="AlphaFoldDB" id="A0A0D2ICU4"/>
<protein>
    <submittedName>
        <fullName evidence="3">Rhinocladiella mackenziei CBS 650.93 unplaced genomic scaffold supercont1.8, whole genome shotgun sequence</fullName>
    </submittedName>
</protein>
<dbReference type="SUPFAM" id="SSF81901">
    <property type="entry name" value="HCP-like"/>
    <property type="match status" value="1"/>
</dbReference>
<dbReference type="Gene3D" id="1.25.40.10">
    <property type="entry name" value="Tetratricopeptide repeat domain"/>
    <property type="match status" value="2"/>
</dbReference>
<dbReference type="EMBL" id="KN847482">
    <property type="protein sequence ID" value="KIX01051.1"/>
    <property type="molecule type" value="Genomic_DNA"/>
</dbReference>
<proteinExistence type="predicted"/>
<dbReference type="InterPro" id="IPR011990">
    <property type="entry name" value="TPR-like_helical_dom_sf"/>
</dbReference>
<sequence>MSYHTGATFVPGGDDSYYMPELIQPIPNRVHELPTNIQQNVAQMEQAASSPNSVYSGSVYSPQSAEYMPSSMNAWVTQSSPHPPQQDFDQKMPPTNTPPQSYQPDKFPPRTTSMAAPEQPNFSPFPTIRDPPPNIPPTDEQKEATLENARVAVLSCNDPDTQLTWAQDALAYVEICQQNEERIALAQTPRTRTPRIEHVLREDAIKIVNFLADQHHPKAEFMRGMWLEFGKFGHRVDKKEAFLCYTRASERGYIRADYRIGMQFESSNDALKAIKYYQKGADAGDSAACYRLGMMTLLGQHGQAQDFERGLNLVYASAQTADENAPQGAYVFGMLQSHQMSQIQVPERYLPKDTAAAKINIEKAAYLGFAKAQVKMGAAYELCELGCPFDPALSLHYNALAAKQGEPDAELAISKWFLCGHEGLFEKNEEMAFTYAQRAALSGFATAQFALGYYYEVGIYVPVNFELAKDWYRKASQSGNQDAGGRIDAISRSKTLSRKDHESVALSKIRQQRGSIIGGANAPPPVPAMPTLSEEHESQVLDMPDPSRLSLNNQRPPARPGSAAPYPTGPPNMPTASQGPEFRPTSAFGINPNLRPASAASAPRPDLHGQPHMPPQQRPFSSNDGRPPPPGYGRGGRMPSGGPPYAQPVPQIHPPTRPETTSPYLDPRPGGPNTTPKIDIGYSAPLEPERKPRLPQPNGSNMGPPPHPHNPPRNTPRPGQGPQQGPGQGPPQSRPPPGNNRPAPGGPNQGYGGPPNPNARPPPNRMPSQQNVKPANIAPSKPPANAPSGPAQPSKPNSMPANAARPPGKGPKTFDEMGVPAGKDKSECVS</sequence>
<evidence type="ECO:0000313" key="3">
    <source>
        <dbReference type="EMBL" id="KIX01051.1"/>
    </source>
</evidence>
<dbReference type="VEuPathDB" id="FungiDB:Z518_10117"/>
<feature type="compositionally biased region" description="Pro residues" evidence="2">
    <location>
        <begin position="754"/>
        <end position="765"/>
    </location>
</feature>
<accession>A0A0D2ICU4</accession>
<feature type="compositionally biased region" description="Pro residues" evidence="2">
    <location>
        <begin position="728"/>
        <end position="739"/>
    </location>
</feature>
<reference evidence="3 4" key="1">
    <citation type="submission" date="2015-01" db="EMBL/GenBank/DDBJ databases">
        <title>The Genome Sequence of Rhinocladiella mackenzie CBS 650.93.</title>
        <authorList>
            <consortium name="The Broad Institute Genomics Platform"/>
            <person name="Cuomo C."/>
            <person name="de Hoog S."/>
            <person name="Gorbushina A."/>
            <person name="Stielow B."/>
            <person name="Teixiera M."/>
            <person name="Abouelleil A."/>
            <person name="Chapman S.B."/>
            <person name="Priest M."/>
            <person name="Young S.K."/>
            <person name="Wortman J."/>
            <person name="Nusbaum C."/>
            <person name="Birren B."/>
        </authorList>
    </citation>
    <scope>NUCLEOTIDE SEQUENCE [LARGE SCALE GENOMIC DNA]</scope>
    <source>
        <strain evidence="3 4">CBS 650.93</strain>
    </source>
</reference>